<reference evidence="2 3" key="1">
    <citation type="submission" date="2019-01" db="EMBL/GenBank/DDBJ databases">
        <title>Lactibacter flavus gen. nov., sp. nov., a novel bacterium of the family Propionibacteriaceae isolated from raw milk and dairy products.</title>
        <authorList>
            <person name="Huptas C."/>
            <person name="Wenning M."/>
            <person name="Breitenwieser F."/>
            <person name="Doll E."/>
            <person name="Von Neubeck M."/>
            <person name="Busse H.-J."/>
            <person name="Scherer S."/>
        </authorList>
    </citation>
    <scope>NUCLEOTIDE SEQUENCE [LARGE SCALE GENOMIC DNA]</scope>
    <source>
        <strain evidence="2 3">KCTC 33808</strain>
    </source>
</reference>
<gene>
    <name evidence="2" type="ORF">ET989_01845</name>
</gene>
<comment type="caution">
    <text evidence="2">The sequence shown here is derived from an EMBL/GenBank/DDBJ whole genome shotgun (WGS) entry which is preliminary data.</text>
</comment>
<organism evidence="2 3">
    <name type="scientific">Propioniciclava sinopodophylli</name>
    <dbReference type="NCBI Taxonomy" id="1837344"/>
    <lineage>
        <taxon>Bacteria</taxon>
        <taxon>Bacillati</taxon>
        <taxon>Actinomycetota</taxon>
        <taxon>Actinomycetes</taxon>
        <taxon>Propionibacteriales</taxon>
        <taxon>Propionibacteriaceae</taxon>
        <taxon>Propioniciclava</taxon>
    </lineage>
</organism>
<dbReference type="Proteomes" id="UP000292373">
    <property type="component" value="Unassembled WGS sequence"/>
</dbReference>
<evidence type="ECO:0000313" key="3">
    <source>
        <dbReference type="Proteomes" id="UP000292373"/>
    </source>
</evidence>
<dbReference type="OrthoDB" id="3734314at2"/>
<feature type="region of interest" description="Disordered" evidence="1">
    <location>
        <begin position="156"/>
        <end position="185"/>
    </location>
</feature>
<protein>
    <submittedName>
        <fullName evidence="2">Uncharacterized protein</fullName>
    </submittedName>
</protein>
<name>A0A4Q9KH78_9ACTN</name>
<sequence length="185" mass="20302">MSDQYNEQTKPEGEFVEEFEVEADKVHLTAGEKFTPEQLGDAVIKFATETAYAAAGLANVLAEKAKVFYEQQRKQIAEQTPEGVDPNFRQFVDTMPDQFKGFLDEATKAFHDMAERGRHSVADFQGQVAAARDAAKDARKDSPEAFDLKDDAAADAEAADAVAPEDAQDVVTDAYPGESKDEFRG</sequence>
<dbReference type="AlphaFoldDB" id="A0A4Q9KH78"/>
<evidence type="ECO:0000256" key="1">
    <source>
        <dbReference type="SAM" id="MobiDB-lite"/>
    </source>
</evidence>
<keyword evidence="3" id="KW-1185">Reference proteome</keyword>
<dbReference type="EMBL" id="SDMQ01000001">
    <property type="protein sequence ID" value="TBT88703.1"/>
    <property type="molecule type" value="Genomic_DNA"/>
</dbReference>
<evidence type="ECO:0000313" key="2">
    <source>
        <dbReference type="EMBL" id="TBT88703.1"/>
    </source>
</evidence>
<feature type="compositionally biased region" description="Low complexity" evidence="1">
    <location>
        <begin position="159"/>
        <end position="171"/>
    </location>
</feature>
<accession>A0A4Q9KH78</accession>
<dbReference type="RefSeq" id="WP_131166831.1">
    <property type="nucleotide sequence ID" value="NZ_SDMQ01000001.1"/>
</dbReference>
<proteinExistence type="predicted"/>